<reference evidence="9 10" key="1">
    <citation type="submission" date="2018-11" db="EMBL/GenBank/DDBJ databases">
        <title>Draft genome of Simplicispira Flexivirga sp. BO-16.</title>
        <authorList>
            <person name="Im W.T."/>
        </authorList>
    </citation>
    <scope>NUCLEOTIDE SEQUENCE [LARGE SCALE GENOMIC DNA]</scope>
    <source>
        <strain evidence="9 10">BO-16</strain>
    </source>
</reference>
<name>A0A3M9LVC2_9MICO</name>
<evidence type="ECO:0000313" key="9">
    <source>
        <dbReference type="EMBL" id="RNI17279.1"/>
    </source>
</evidence>
<proteinExistence type="predicted"/>
<feature type="domain" description="Cardiolipin synthase N-terminal" evidence="8">
    <location>
        <begin position="242"/>
        <end position="283"/>
    </location>
</feature>
<gene>
    <name evidence="9" type="ORF">EFY87_19340</name>
</gene>
<keyword evidence="3 7" id="KW-0812">Transmembrane</keyword>
<evidence type="ECO:0000256" key="3">
    <source>
        <dbReference type="ARBA" id="ARBA00022692"/>
    </source>
</evidence>
<evidence type="ECO:0000256" key="1">
    <source>
        <dbReference type="ARBA" id="ARBA00004651"/>
    </source>
</evidence>
<evidence type="ECO:0000256" key="7">
    <source>
        <dbReference type="SAM" id="Phobius"/>
    </source>
</evidence>
<dbReference type="Pfam" id="PF13396">
    <property type="entry name" value="PLDc_N"/>
    <property type="match status" value="1"/>
</dbReference>
<evidence type="ECO:0000256" key="4">
    <source>
        <dbReference type="ARBA" id="ARBA00022989"/>
    </source>
</evidence>
<accession>A0A3M9LVC2</accession>
<evidence type="ECO:0000313" key="10">
    <source>
        <dbReference type="Proteomes" id="UP000271678"/>
    </source>
</evidence>
<keyword evidence="5 7" id="KW-0472">Membrane</keyword>
<feature type="transmembrane region" description="Helical" evidence="7">
    <location>
        <begin position="263"/>
        <end position="283"/>
    </location>
</feature>
<keyword evidence="10" id="KW-1185">Reference proteome</keyword>
<evidence type="ECO:0000256" key="6">
    <source>
        <dbReference type="SAM" id="MobiDB-lite"/>
    </source>
</evidence>
<comment type="subcellular location">
    <subcellularLocation>
        <location evidence="1">Cell membrane</location>
        <topology evidence="1">Multi-pass membrane protein</topology>
    </subcellularLocation>
</comment>
<keyword evidence="4 7" id="KW-1133">Transmembrane helix</keyword>
<dbReference type="InterPro" id="IPR027379">
    <property type="entry name" value="CLS_N"/>
</dbReference>
<feature type="region of interest" description="Disordered" evidence="6">
    <location>
        <begin position="103"/>
        <end position="138"/>
    </location>
</feature>
<evidence type="ECO:0000259" key="8">
    <source>
        <dbReference type="Pfam" id="PF13396"/>
    </source>
</evidence>
<dbReference type="EMBL" id="RJJQ01000030">
    <property type="protein sequence ID" value="RNI17279.1"/>
    <property type="molecule type" value="Genomic_DNA"/>
</dbReference>
<dbReference type="AlphaFoldDB" id="A0A3M9LVC2"/>
<keyword evidence="2" id="KW-1003">Cell membrane</keyword>
<sequence>MLGRISPHREHGVRRRVDGQCRGDELVGHRDASPSMAASRIDPTCTEHSKCFARKGVRVQIPPPAPRYLDRCSPSRASCHGDHASRERTGKCAEYCRGQADFRGSGPRGRRVDPQSGDRADQHAGNAAGGTPVDRVSQDRVRAPDVAPGRDCPGGVHGFSFRAVCRSTDTTVADCLSDCSITCVAPSPATVGRYVATTSRPVAARTRSDPPGAILNVSRKRGRTMFSVPWQLVLPVVVVAVALVLYCLVDIVRTDDELLLHKWQWTLAVVILVPLGAFAYLLVEKLGMVHSPGAPPGELDTRPDLYFDPRRR</sequence>
<protein>
    <submittedName>
        <fullName evidence="9">PLDc_N domain-containing protein</fullName>
    </submittedName>
</protein>
<evidence type="ECO:0000256" key="2">
    <source>
        <dbReference type="ARBA" id="ARBA00022475"/>
    </source>
</evidence>
<evidence type="ECO:0000256" key="5">
    <source>
        <dbReference type="ARBA" id="ARBA00023136"/>
    </source>
</evidence>
<comment type="caution">
    <text evidence="9">The sequence shown here is derived from an EMBL/GenBank/DDBJ whole genome shotgun (WGS) entry which is preliminary data.</text>
</comment>
<feature type="transmembrane region" description="Helical" evidence="7">
    <location>
        <begin position="228"/>
        <end position="251"/>
    </location>
</feature>
<feature type="compositionally biased region" description="Basic and acidic residues" evidence="6">
    <location>
        <begin position="110"/>
        <end position="122"/>
    </location>
</feature>
<dbReference type="Proteomes" id="UP000271678">
    <property type="component" value="Unassembled WGS sequence"/>
</dbReference>
<organism evidence="9 10">
    <name type="scientific">Flexivirga caeni</name>
    <dbReference type="NCBI Taxonomy" id="2294115"/>
    <lineage>
        <taxon>Bacteria</taxon>
        <taxon>Bacillati</taxon>
        <taxon>Actinomycetota</taxon>
        <taxon>Actinomycetes</taxon>
        <taxon>Micrococcales</taxon>
        <taxon>Dermacoccaceae</taxon>
        <taxon>Flexivirga</taxon>
    </lineage>
</organism>